<evidence type="ECO:0000313" key="2">
    <source>
        <dbReference type="EMBL" id="QDU66441.1"/>
    </source>
</evidence>
<dbReference type="SUPFAM" id="SSF82784">
    <property type="entry name" value="OsmC-like"/>
    <property type="match status" value="1"/>
</dbReference>
<evidence type="ECO:0000259" key="1">
    <source>
        <dbReference type="Pfam" id="PF12146"/>
    </source>
</evidence>
<protein>
    <submittedName>
        <fullName evidence="2">OsmC-like protein</fullName>
    </submittedName>
</protein>
<dbReference type="Pfam" id="PF02566">
    <property type="entry name" value="OsmC"/>
    <property type="match status" value="1"/>
</dbReference>
<name>A0A518BHI4_9BACT</name>
<accession>A0A518BHI4</accession>
<evidence type="ECO:0000313" key="3">
    <source>
        <dbReference type="Proteomes" id="UP000316921"/>
    </source>
</evidence>
<dbReference type="SUPFAM" id="SSF53474">
    <property type="entry name" value="alpha/beta-Hydrolases"/>
    <property type="match status" value="1"/>
</dbReference>
<dbReference type="PANTHER" id="PTHR39624">
    <property type="entry name" value="PROTEIN INVOLVED IN RIMO-MEDIATED BETA-METHYLTHIOLATION OF RIBOSOMAL PROTEIN S12 YCAO"/>
    <property type="match status" value="1"/>
</dbReference>
<dbReference type="Proteomes" id="UP000316921">
    <property type="component" value="Chromosome"/>
</dbReference>
<dbReference type="InterPro" id="IPR029058">
    <property type="entry name" value="AB_hydrolase_fold"/>
</dbReference>
<dbReference type="PANTHER" id="PTHR39624:SF2">
    <property type="entry name" value="OSMC-LIKE PROTEIN"/>
    <property type="match status" value="1"/>
</dbReference>
<dbReference type="AlphaFoldDB" id="A0A518BHI4"/>
<organism evidence="2 3">
    <name type="scientific">Engelhardtia mirabilis</name>
    <dbReference type="NCBI Taxonomy" id="2528011"/>
    <lineage>
        <taxon>Bacteria</taxon>
        <taxon>Pseudomonadati</taxon>
        <taxon>Planctomycetota</taxon>
        <taxon>Planctomycetia</taxon>
        <taxon>Planctomycetia incertae sedis</taxon>
        <taxon>Engelhardtia</taxon>
    </lineage>
</organism>
<dbReference type="InterPro" id="IPR022742">
    <property type="entry name" value="Hydrolase_4"/>
</dbReference>
<dbReference type="Gene3D" id="3.30.300.20">
    <property type="match status" value="1"/>
</dbReference>
<gene>
    <name evidence="2" type="ORF">Pla133_15150</name>
</gene>
<dbReference type="RefSeq" id="WP_145064281.1">
    <property type="nucleotide sequence ID" value="NZ_CP036287.1"/>
</dbReference>
<dbReference type="Pfam" id="PF12146">
    <property type="entry name" value="Hydrolase_4"/>
    <property type="match status" value="1"/>
</dbReference>
<dbReference type="EMBL" id="CP036287">
    <property type="protein sequence ID" value="QDU66441.1"/>
    <property type="molecule type" value="Genomic_DNA"/>
</dbReference>
<keyword evidence="3" id="KW-1185">Reference proteome</keyword>
<dbReference type="Gene3D" id="3.40.50.1820">
    <property type="entry name" value="alpha/beta hydrolase"/>
    <property type="match status" value="1"/>
</dbReference>
<proteinExistence type="predicted"/>
<feature type="domain" description="Serine aminopeptidase S33" evidence="1">
    <location>
        <begin position="30"/>
        <end position="142"/>
    </location>
</feature>
<reference evidence="2 3" key="1">
    <citation type="submission" date="2019-02" db="EMBL/GenBank/DDBJ databases">
        <title>Deep-cultivation of Planctomycetes and their phenomic and genomic characterization uncovers novel biology.</title>
        <authorList>
            <person name="Wiegand S."/>
            <person name="Jogler M."/>
            <person name="Boedeker C."/>
            <person name="Pinto D."/>
            <person name="Vollmers J."/>
            <person name="Rivas-Marin E."/>
            <person name="Kohn T."/>
            <person name="Peeters S.H."/>
            <person name="Heuer A."/>
            <person name="Rast P."/>
            <person name="Oberbeckmann S."/>
            <person name="Bunk B."/>
            <person name="Jeske O."/>
            <person name="Meyerdierks A."/>
            <person name="Storesund J.E."/>
            <person name="Kallscheuer N."/>
            <person name="Luecker S."/>
            <person name="Lage O.M."/>
            <person name="Pohl T."/>
            <person name="Merkel B.J."/>
            <person name="Hornburger P."/>
            <person name="Mueller R.-W."/>
            <person name="Bruemmer F."/>
            <person name="Labrenz M."/>
            <person name="Spormann A.M."/>
            <person name="Op den Camp H."/>
            <person name="Overmann J."/>
            <person name="Amann R."/>
            <person name="Jetten M.S.M."/>
            <person name="Mascher T."/>
            <person name="Medema M.H."/>
            <person name="Devos D.P."/>
            <person name="Kaster A.-K."/>
            <person name="Ovreas L."/>
            <person name="Rohde M."/>
            <person name="Galperin M.Y."/>
            <person name="Jogler C."/>
        </authorList>
    </citation>
    <scope>NUCLEOTIDE SEQUENCE [LARGE SCALE GENOMIC DNA]</scope>
    <source>
        <strain evidence="2 3">Pla133</strain>
    </source>
</reference>
<dbReference type="InterPro" id="IPR036102">
    <property type="entry name" value="OsmC/Ohrsf"/>
</dbReference>
<dbReference type="KEGG" id="pbap:Pla133_15150"/>
<sequence length="412" mass="44694">MATTQRTDRLTFPNGRGEELAGRLEWPDGEPRAFALFAHCFTCSKNVTAATGIARGLAARGIAVLRFDFTGLGNSDGDFANTTFASNVQDLVAAARFVETEYSAPQLLVGHSLGGAAVLLAAHELPSVRAVATIGAPSEPNHVKNLIEPVILELRKHGEAQVELAGRTFRIKEEFVDDLDRHGLRGGLGDLRAALMVMHSPIDEVVGIEHARELFDAARHPKSFVSLDSADHLLTRRRDSRFVADVLAAWASRYLDEPDGASSEDAELPHGTVEVTEAVGLRQRVRIGRHELVADEPASSGGTDAGPDPYGFLLASLGACTSMTLRMYARHKGLPLEGISVRLEHDRVHARDCEDCTSTDGQVDRIRRELTLDGPLDAAQRQRLVEIADRCPVHRTLSANEVRVTTILASVD</sequence>
<dbReference type="InterPro" id="IPR003718">
    <property type="entry name" value="OsmC/Ohr_fam"/>
</dbReference>
<dbReference type="InterPro" id="IPR015946">
    <property type="entry name" value="KH_dom-like_a/b"/>
</dbReference>